<dbReference type="AlphaFoldDB" id="Q6H0Y7"/>
<keyword evidence="1" id="KW-0614">Plasmid</keyword>
<geneLocation type="plasmid" evidence="1">
    <name>pTC</name>
</geneLocation>
<proteinExistence type="predicted"/>
<organism evidence="1">
    <name type="scientific">Sulfolobus tengchongensis</name>
    <dbReference type="NCBI Taxonomy" id="207809"/>
    <lineage>
        <taxon>Archaea</taxon>
        <taxon>Thermoproteota</taxon>
        <taxon>Thermoprotei</taxon>
        <taxon>Sulfolobales</taxon>
        <taxon>Sulfolobaceae</taxon>
        <taxon>Sulfolobus</taxon>
    </lineage>
</organism>
<dbReference type="RefSeq" id="WP_011182880.1">
    <property type="nucleotide sequence ID" value="NC_005969.1"/>
</dbReference>
<accession>Q6H0Y7</accession>
<reference evidence="1" key="1">
    <citation type="submission" date="2004-01" db="EMBL/GenBank/DDBJ databases">
        <title>Plasmid pTC and its variants of hyperthermoacidophilic archaeon Sulfolobus tengchongensis.</title>
        <authorList>
            <person name="Xiang X."/>
            <person name="Huang L."/>
        </authorList>
    </citation>
    <scope>NUCLEOTIDE SEQUENCE</scope>
    <source>
        <plasmid evidence="1">pTC</plasmid>
    </source>
</reference>
<evidence type="ECO:0000313" key="1">
    <source>
        <dbReference type="EMBL" id="AAT46509.1"/>
    </source>
</evidence>
<sequence length="357" mass="40364">MYAVVSQSQVIPYSGGEIGPITETTSAPVPGNTTNAQATAGLLFTEQESQQTSSYTQHCKIGNRTIVSRVYVTTYQYRPVLNTVIDISNTYIFYEYNVTLPLQITVLNGTNPTTYIYENSSHVTSSSRVINTNISYLVWSSSPKQYHVSIKTNDSINVGGLQINREWNAGTLQILPKIFLQTLQSGNDYIHNYYLNFNIDSNITEPPFWIDGKMAYDKYAAIDYFYLEQNASLAAALMNYIKSTVNQSDTQFTRFEYFVLAAQFVTGAYSSQTELFNNFLELESLGNVSWSLVSANILNLSALPVQKYVQGLLQFYNVSRIRSLLWHHSIGIHICALHNTMHNRFYIHSLSNNLLNT</sequence>
<name>Q6H0Y7_9CREN</name>
<dbReference type="EMBL" id="AY517480">
    <property type="protein sequence ID" value="AAT46509.1"/>
    <property type="molecule type" value="Genomic_DNA"/>
</dbReference>
<protein>
    <submittedName>
        <fullName evidence="1">Uncharacterized protein</fullName>
    </submittedName>
</protein>